<dbReference type="AlphaFoldDB" id="A0A0E3SR77"/>
<organism evidence="2 3">
    <name type="scientific">Methanococcoides methylutens MM1</name>
    <dbReference type="NCBI Taxonomy" id="1434104"/>
    <lineage>
        <taxon>Archaea</taxon>
        <taxon>Methanobacteriati</taxon>
        <taxon>Methanobacteriota</taxon>
        <taxon>Stenosarchaea group</taxon>
        <taxon>Methanomicrobia</taxon>
        <taxon>Methanosarcinales</taxon>
        <taxon>Methanosarcinaceae</taxon>
        <taxon>Methanococcoides</taxon>
    </lineage>
</organism>
<dbReference type="EMBL" id="CP009518">
    <property type="protein sequence ID" value="AKB85346.1"/>
    <property type="molecule type" value="Genomic_DNA"/>
</dbReference>
<dbReference type="Proteomes" id="UP000033048">
    <property type="component" value="Chromosome"/>
</dbReference>
<protein>
    <recommendedName>
        <fullName evidence="1">ArnR1-like winged helix-turn-helix domain-containing protein</fullName>
    </recommendedName>
</protein>
<dbReference type="InterPro" id="IPR036390">
    <property type="entry name" value="WH_DNA-bd_sf"/>
</dbReference>
<dbReference type="InterPro" id="IPR036388">
    <property type="entry name" value="WH-like_DNA-bd_sf"/>
</dbReference>
<evidence type="ECO:0000313" key="3">
    <source>
        <dbReference type="Proteomes" id="UP000033048"/>
    </source>
</evidence>
<dbReference type="GeneID" id="24893837"/>
<dbReference type="SUPFAM" id="SSF46785">
    <property type="entry name" value="Winged helix' DNA-binding domain"/>
    <property type="match status" value="1"/>
</dbReference>
<dbReference type="KEGG" id="mmet:MCMEM_1293"/>
<accession>A0A0E3SR77</accession>
<gene>
    <name evidence="2" type="ORF">MCMEM_1293</name>
</gene>
<proteinExistence type="predicted"/>
<dbReference type="Gene3D" id="1.10.10.10">
    <property type="entry name" value="Winged helix-like DNA-binding domain superfamily/Winged helix DNA-binding domain"/>
    <property type="match status" value="1"/>
</dbReference>
<dbReference type="InterPro" id="IPR038723">
    <property type="entry name" value="ArnR1-like_HTH"/>
</dbReference>
<dbReference type="HOGENOM" id="CLU_159725_1_1_2"/>
<sequence>MDSHSNNMKPFQKRSRLEIIRDILKVIRESNNTISPTKLQRLSNLSFQMFEEYIGDLEEKGLIVAIPYKEKRKIYSLTDKGRNFLDKYEDFVAFLADFGL</sequence>
<evidence type="ECO:0000313" key="2">
    <source>
        <dbReference type="EMBL" id="AKB85346.1"/>
    </source>
</evidence>
<dbReference type="STRING" id="1434104.MCMEM_1293"/>
<evidence type="ECO:0000259" key="1">
    <source>
        <dbReference type="Pfam" id="PF14947"/>
    </source>
</evidence>
<dbReference type="Pfam" id="PF14947">
    <property type="entry name" value="HTH_45"/>
    <property type="match status" value="1"/>
</dbReference>
<feature type="domain" description="ArnR1-like winged helix-turn-helix" evidence="1">
    <location>
        <begin position="13"/>
        <end position="91"/>
    </location>
</feature>
<dbReference type="RefSeq" id="WP_231622049.1">
    <property type="nucleotide sequence ID" value="NZ_CP009518.1"/>
</dbReference>
<reference evidence="2 3" key="1">
    <citation type="submission" date="2014-07" db="EMBL/GenBank/DDBJ databases">
        <title>Methanogenic archaea and the global carbon cycle.</title>
        <authorList>
            <person name="Henriksen J.R."/>
            <person name="Luke J."/>
            <person name="Reinhart S."/>
            <person name="Benedict M.N."/>
            <person name="Youngblut N.D."/>
            <person name="Metcalf M.E."/>
            <person name="Whitaker R.J."/>
            <person name="Metcalf W.W."/>
        </authorList>
    </citation>
    <scope>NUCLEOTIDE SEQUENCE [LARGE SCALE GENOMIC DNA]</scope>
    <source>
        <strain evidence="2 3">MM1</strain>
    </source>
</reference>
<keyword evidence="3" id="KW-1185">Reference proteome</keyword>
<name>A0A0E3SR77_METMT</name>